<accession>A0A8W8IWS1</accession>
<dbReference type="FunFam" id="2.40.50.140:FF:000119">
    <property type="entry name" value="Protection of telomeres 1 homolog"/>
    <property type="match status" value="1"/>
</dbReference>
<protein>
    <recommendedName>
        <fullName evidence="4">Protection of telomeres protein 1</fullName>
    </recommendedName>
</protein>
<keyword evidence="12" id="KW-1185">Reference proteome</keyword>
<evidence type="ECO:0000256" key="3">
    <source>
        <dbReference type="ARBA" id="ARBA00008442"/>
    </source>
</evidence>
<sequence length="589" mass="67369">MTEKNTKTTEYKYLKLNELQANTTVNVFGVVKFARPPTKTRGSDFSMVLSIIDPSLHENDQKLKCLLFHREKDKLPFLDVGKIVRLHRLKITQFHGDLQGQSGPGFSWLAFDEDRESPTRPVSSSSNFTFTEADINRVKELREWVASRDDLQQPNKTCFADMVPQQYYDVYCQVLATCVLEENVGFLLRVWDGTKPMNPVREFDISAADLVVDKRQDLLDVAGNLALDVALYDDHYTTGKNIKPGQYIKLNNLHAAKFHSADTRPELSELPMIELVIHRGTAYGRGVHLINNDFVGLKTLKERLEKVSEEVRRTAEITSTSSNEEECRVLEHSRNCASPESDISFSQPSVDLSCYNSSKERFTSQEVEMELSCDLPSQSQSHKSRPHEETDQSDSQMSQTIARCMLQTSTVVLNHPHVQCTKIKDVLTHKVPYKFRILARVLEYFPRFSQPSDICKLYCTECDHLCDVPNNKNIAKDLKISRSSRHINHYFCPECSKDSQCELEYIFMMRFLLSDSTGELVANVWRRDAVTFFQDITPVEMFTESMLCNLVKKGLGAISTPSGPWFECCVKSYRTLSGVRYQIFDTCLV</sequence>
<dbReference type="SMART" id="SM00976">
    <property type="entry name" value="Telo_bind"/>
    <property type="match status" value="1"/>
</dbReference>
<evidence type="ECO:0000259" key="10">
    <source>
        <dbReference type="SMART" id="SM00976"/>
    </source>
</evidence>
<dbReference type="Pfam" id="PF16686">
    <property type="entry name" value="POT1PC"/>
    <property type="match status" value="1"/>
</dbReference>
<dbReference type="GO" id="GO:0000783">
    <property type="term" value="C:nuclear telomere cap complex"/>
    <property type="evidence" value="ECO:0007669"/>
    <property type="project" value="TreeGrafter"/>
</dbReference>
<dbReference type="Pfam" id="PF25507">
    <property type="entry name" value="OB_POT1A"/>
    <property type="match status" value="1"/>
</dbReference>
<reference evidence="11" key="1">
    <citation type="submission" date="2022-08" db="UniProtKB">
        <authorList>
            <consortium name="EnsemblMetazoa"/>
        </authorList>
    </citation>
    <scope>IDENTIFICATION</scope>
    <source>
        <strain evidence="11">05x7-T-G4-1.051#20</strain>
    </source>
</reference>
<evidence type="ECO:0000313" key="11">
    <source>
        <dbReference type="EnsemblMetazoa" id="G15899.8:cds"/>
    </source>
</evidence>
<keyword evidence="5" id="KW-0158">Chromosome</keyword>
<dbReference type="InterPro" id="IPR057620">
    <property type="entry name" value="POT1A/B-like_OB"/>
</dbReference>
<dbReference type="Proteomes" id="UP000005408">
    <property type="component" value="Unassembled WGS sequence"/>
</dbReference>
<dbReference type="InterPro" id="IPR011564">
    <property type="entry name" value="Telomer_end-bd_POT1/Cdc13"/>
</dbReference>
<dbReference type="SUPFAM" id="SSF50249">
    <property type="entry name" value="Nucleic acid-binding proteins"/>
    <property type="match status" value="2"/>
</dbReference>
<dbReference type="PANTHER" id="PTHR14513:SF0">
    <property type="entry name" value="PROTECTION OF TELOMERES PROTEIN 1"/>
    <property type="match status" value="1"/>
</dbReference>
<dbReference type="Gene3D" id="2.40.50.140">
    <property type="entry name" value="Nucleic acid-binding proteins"/>
    <property type="match status" value="2"/>
</dbReference>
<dbReference type="InterPro" id="IPR032042">
    <property type="entry name" value="POT1PC"/>
</dbReference>
<dbReference type="AlphaFoldDB" id="A0A8W8IWS1"/>
<dbReference type="InterPro" id="IPR028389">
    <property type="entry name" value="POT1"/>
</dbReference>
<evidence type="ECO:0000256" key="8">
    <source>
        <dbReference type="ARBA" id="ARBA00023242"/>
    </source>
</evidence>
<organism evidence="11 12">
    <name type="scientific">Magallana gigas</name>
    <name type="common">Pacific oyster</name>
    <name type="synonym">Crassostrea gigas</name>
    <dbReference type="NCBI Taxonomy" id="29159"/>
    <lineage>
        <taxon>Eukaryota</taxon>
        <taxon>Metazoa</taxon>
        <taxon>Spiralia</taxon>
        <taxon>Lophotrochozoa</taxon>
        <taxon>Mollusca</taxon>
        <taxon>Bivalvia</taxon>
        <taxon>Autobranchia</taxon>
        <taxon>Pteriomorphia</taxon>
        <taxon>Ostreida</taxon>
        <taxon>Ostreoidea</taxon>
        <taxon>Ostreidae</taxon>
        <taxon>Magallana</taxon>
    </lineage>
</organism>
<evidence type="ECO:0000256" key="9">
    <source>
        <dbReference type="SAM" id="MobiDB-lite"/>
    </source>
</evidence>
<dbReference type="GO" id="GO:0010521">
    <property type="term" value="F:telomerase inhibitor activity"/>
    <property type="evidence" value="ECO:0007669"/>
    <property type="project" value="TreeGrafter"/>
</dbReference>
<evidence type="ECO:0000256" key="1">
    <source>
        <dbReference type="ARBA" id="ARBA00004123"/>
    </source>
</evidence>
<dbReference type="InterPro" id="IPR012340">
    <property type="entry name" value="NA-bd_OB-fold"/>
</dbReference>
<name>A0A8W8IWS1_MAGGI</name>
<evidence type="ECO:0000256" key="6">
    <source>
        <dbReference type="ARBA" id="ARBA00022895"/>
    </source>
</evidence>
<comment type="subcellular location">
    <subcellularLocation>
        <location evidence="2">Chromosome</location>
        <location evidence="2">Telomere</location>
    </subcellularLocation>
    <subcellularLocation>
        <location evidence="1">Nucleus</location>
    </subcellularLocation>
</comment>
<dbReference type="EnsemblMetazoa" id="G15899.5">
    <property type="protein sequence ID" value="G15899.5:cds"/>
    <property type="gene ID" value="G15899"/>
</dbReference>
<feature type="domain" description="Telomeric single stranded DNA binding POT1/Cdc13" evidence="10">
    <location>
        <begin position="13"/>
        <end position="146"/>
    </location>
</feature>
<keyword evidence="6" id="KW-0779">Telomere</keyword>
<evidence type="ECO:0000256" key="7">
    <source>
        <dbReference type="ARBA" id="ARBA00023125"/>
    </source>
</evidence>
<dbReference type="GO" id="GO:0016233">
    <property type="term" value="P:telomere capping"/>
    <property type="evidence" value="ECO:0007669"/>
    <property type="project" value="TreeGrafter"/>
</dbReference>
<dbReference type="CDD" id="cd04497">
    <property type="entry name" value="hPOT1_OB1_like"/>
    <property type="match status" value="1"/>
</dbReference>
<dbReference type="GO" id="GO:0032210">
    <property type="term" value="P:regulation of telomere maintenance via telomerase"/>
    <property type="evidence" value="ECO:0007669"/>
    <property type="project" value="TreeGrafter"/>
</dbReference>
<dbReference type="GO" id="GO:0098505">
    <property type="term" value="F:G-rich strand telomeric DNA binding"/>
    <property type="evidence" value="ECO:0007669"/>
    <property type="project" value="TreeGrafter"/>
</dbReference>
<proteinExistence type="inferred from homology"/>
<evidence type="ECO:0000256" key="5">
    <source>
        <dbReference type="ARBA" id="ARBA00022454"/>
    </source>
</evidence>
<evidence type="ECO:0000313" key="12">
    <source>
        <dbReference type="Proteomes" id="UP000005408"/>
    </source>
</evidence>
<dbReference type="PANTHER" id="PTHR14513">
    <property type="entry name" value="PROTECTION OF TELOMERES 1"/>
    <property type="match status" value="1"/>
</dbReference>
<keyword evidence="8" id="KW-0539">Nucleus</keyword>
<dbReference type="Pfam" id="PF02765">
    <property type="entry name" value="POT1"/>
    <property type="match status" value="1"/>
</dbReference>
<dbReference type="EnsemblMetazoa" id="G15899.8">
    <property type="protein sequence ID" value="G15899.8:cds"/>
    <property type="gene ID" value="G15899"/>
</dbReference>
<feature type="region of interest" description="Disordered" evidence="9">
    <location>
        <begin position="373"/>
        <end position="398"/>
    </location>
</feature>
<evidence type="ECO:0000256" key="4">
    <source>
        <dbReference type="ARBA" id="ARBA00015253"/>
    </source>
</evidence>
<dbReference type="EnsemblMetazoa" id="G15899.2">
    <property type="protein sequence ID" value="G15899.2:cds"/>
    <property type="gene ID" value="G15899"/>
</dbReference>
<evidence type="ECO:0000256" key="2">
    <source>
        <dbReference type="ARBA" id="ARBA00004574"/>
    </source>
</evidence>
<keyword evidence="7" id="KW-0238">DNA-binding</keyword>
<comment type="similarity">
    <text evidence="3">Belongs to the telombin family.</text>
</comment>